<name>A0A166M2C2_9AGAM</name>
<proteinExistence type="predicted"/>
<protein>
    <submittedName>
        <fullName evidence="2">Uncharacterized protein</fullName>
    </submittedName>
</protein>
<evidence type="ECO:0000313" key="3">
    <source>
        <dbReference type="Proteomes" id="UP000076532"/>
    </source>
</evidence>
<sequence length="89" mass="9943">MTETAYRRLAWQDAPGYIVSTCLLTKITIPALVCGTGVLTTHTHTRPSNLQTSTDKRRDDSLMRLRKLPKPLREHTLTPASLCGDMGYV</sequence>
<gene>
    <name evidence="2" type="ORF">FIBSPDRAFT_858091</name>
</gene>
<dbReference type="EMBL" id="KV417531">
    <property type="protein sequence ID" value="KZP23563.1"/>
    <property type="molecule type" value="Genomic_DNA"/>
</dbReference>
<reference evidence="2 3" key="1">
    <citation type="journal article" date="2016" name="Mol. Biol. Evol.">
        <title>Comparative Genomics of Early-Diverging Mushroom-Forming Fungi Provides Insights into the Origins of Lignocellulose Decay Capabilities.</title>
        <authorList>
            <person name="Nagy L.G."/>
            <person name="Riley R."/>
            <person name="Tritt A."/>
            <person name="Adam C."/>
            <person name="Daum C."/>
            <person name="Floudas D."/>
            <person name="Sun H."/>
            <person name="Yadav J.S."/>
            <person name="Pangilinan J."/>
            <person name="Larsson K.H."/>
            <person name="Matsuura K."/>
            <person name="Barry K."/>
            <person name="Labutti K."/>
            <person name="Kuo R."/>
            <person name="Ohm R.A."/>
            <person name="Bhattacharya S.S."/>
            <person name="Shirouzu T."/>
            <person name="Yoshinaga Y."/>
            <person name="Martin F.M."/>
            <person name="Grigoriev I.V."/>
            <person name="Hibbett D.S."/>
        </authorList>
    </citation>
    <scope>NUCLEOTIDE SEQUENCE [LARGE SCALE GENOMIC DNA]</scope>
    <source>
        <strain evidence="2 3">CBS 109695</strain>
    </source>
</reference>
<evidence type="ECO:0000313" key="2">
    <source>
        <dbReference type="EMBL" id="KZP23563.1"/>
    </source>
</evidence>
<dbReference type="AlphaFoldDB" id="A0A166M2C2"/>
<organism evidence="2 3">
    <name type="scientific">Athelia psychrophila</name>
    <dbReference type="NCBI Taxonomy" id="1759441"/>
    <lineage>
        <taxon>Eukaryota</taxon>
        <taxon>Fungi</taxon>
        <taxon>Dikarya</taxon>
        <taxon>Basidiomycota</taxon>
        <taxon>Agaricomycotina</taxon>
        <taxon>Agaricomycetes</taxon>
        <taxon>Agaricomycetidae</taxon>
        <taxon>Atheliales</taxon>
        <taxon>Atheliaceae</taxon>
        <taxon>Athelia</taxon>
    </lineage>
</organism>
<keyword evidence="3" id="KW-1185">Reference proteome</keyword>
<accession>A0A166M2C2</accession>
<dbReference type="Proteomes" id="UP000076532">
    <property type="component" value="Unassembled WGS sequence"/>
</dbReference>
<feature type="non-terminal residue" evidence="2">
    <location>
        <position position="89"/>
    </location>
</feature>
<evidence type="ECO:0000256" key="1">
    <source>
        <dbReference type="SAM" id="MobiDB-lite"/>
    </source>
</evidence>
<feature type="compositionally biased region" description="Polar residues" evidence="1">
    <location>
        <begin position="41"/>
        <end position="53"/>
    </location>
</feature>
<feature type="region of interest" description="Disordered" evidence="1">
    <location>
        <begin position="41"/>
        <end position="60"/>
    </location>
</feature>